<reference evidence="1 2" key="1">
    <citation type="submission" date="2016-03" db="EMBL/GenBank/DDBJ databases">
        <title>EvidentialGene: Evidence-directed Construction of Genes on Genomes.</title>
        <authorList>
            <person name="Gilbert D.G."/>
            <person name="Choi J.-H."/>
            <person name="Mockaitis K."/>
            <person name="Colbourne J."/>
            <person name="Pfrender M."/>
        </authorList>
    </citation>
    <scope>NUCLEOTIDE SEQUENCE [LARGE SCALE GENOMIC DNA]</scope>
    <source>
        <strain evidence="1 2">Xinb3</strain>
        <tissue evidence="1">Complete organism</tissue>
    </source>
</reference>
<feature type="non-terminal residue" evidence="1">
    <location>
        <position position="1"/>
    </location>
</feature>
<dbReference type="Proteomes" id="UP000076858">
    <property type="component" value="Unassembled WGS sequence"/>
</dbReference>
<accession>A0A165AJ49</accession>
<evidence type="ECO:0000313" key="2">
    <source>
        <dbReference type="Proteomes" id="UP000076858"/>
    </source>
</evidence>
<gene>
    <name evidence="1" type="ORF">APZ42_016226</name>
</gene>
<dbReference type="EMBL" id="LRGB01000590">
    <property type="protein sequence ID" value="KZS17740.1"/>
    <property type="molecule type" value="Genomic_DNA"/>
</dbReference>
<keyword evidence="2" id="KW-1185">Reference proteome</keyword>
<organism evidence="1 2">
    <name type="scientific">Daphnia magna</name>
    <dbReference type="NCBI Taxonomy" id="35525"/>
    <lineage>
        <taxon>Eukaryota</taxon>
        <taxon>Metazoa</taxon>
        <taxon>Ecdysozoa</taxon>
        <taxon>Arthropoda</taxon>
        <taxon>Crustacea</taxon>
        <taxon>Branchiopoda</taxon>
        <taxon>Diplostraca</taxon>
        <taxon>Cladocera</taxon>
        <taxon>Anomopoda</taxon>
        <taxon>Daphniidae</taxon>
        <taxon>Daphnia</taxon>
    </lineage>
</organism>
<proteinExistence type="predicted"/>
<name>A0A165AJ49_9CRUS</name>
<comment type="caution">
    <text evidence="1">The sequence shown here is derived from an EMBL/GenBank/DDBJ whole genome shotgun (WGS) entry which is preliminary data.</text>
</comment>
<evidence type="ECO:0000313" key="1">
    <source>
        <dbReference type="EMBL" id="KZS17740.1"/>
    </source>
</evidence>
<sequence length="43" mass="4834">FISLSENDDLVCIEISPPLGCRYLHVADEFQRGREGVVVLSKE</sequence>
<dbReference type="AlphaFoldDB" id="A0A165AJ49"/>
<protein>
    <submittedName>
        <fullName evidence="1">Uncharacterized protein</fullName>
    </submittedName>
</protein>